<feature type="region of interest" description="Disordered" evidence="11">
    <location>
        <begin position="599"/>
        <end position="658"/>
    </location>
</feature>
<feature type="domain" description="Zn(2)-C6 fungal-type" evidence="13">
    <location>
        <begin position="487"/>
        <end position="517"/>
    </location>
</feature>
<dbReference type="InterPro" id="IPR007219">
    <property type="entry name" value="XnlR_reg_dom"/>
</dbReference>
<dbReference type="EMBL" id="VCHE01000231">
    <property type="protein sequence ID" value="KAB2569060.1"/>
    <property type="molecule type" value="Genomic_DNA"/>
</dbReference>
<keyword evidence="4 12" id="KW-0812">Transmembrane</keyword>
<feature type="compositionally biased region" description="Low complexity" evidence="11">
    <location>
        <begin position="193"/>
        <end position="208"/>
    </location>
</feature>
<comment type="similarity">
    <text evidence="9">Belongs to the fluoride channel Fluc/FEX (TC 1.A.43) family.</text>
</comment>
<gene>
    <name evidence="14" type="primary">fex-1_2</name>
    <name evidence="14" type="ORF">DBV05_g12258</name>
</gene>
<dbReference type="Gene3D" id="4.10.240.10">
    <property type="entry name" value="Zn(2)-C6 fungal-type DNA-binding domain"/>
    <property type="match status" value="1"/>
</dbReference>
<evidence type="ECO:0000256" key="4">
    <source>
        <dbReference type="ARBA" id="ARBA00022692"/>
    </source>
</evidence>
<feature type="compositionally biased region" description="Polar residues" evidence="11">
    <location>
        <begin position="633"/>
        <end position="644"/>
    </location>
</feature>
<evidence type="ECO:0000256" key="6">
    <source>
        <dbReference type="ARBA" id="ARBA00022989"/>
    </source>
</evidence>
<feature type="transmembrane region" description="Helical" evidence="12">
    <location>
        <begin position="348"/>
        <end position="370"/>
    </location>
</feature>
<dbReference type="GO" id="GO:0000981">
    <property type="term" value="F:DNA-binding transcription factor activity, RNA polymerase II-specific"/>
    <property type="evidence" value="ECO:0007669"/>
    <property type="project" value="InterPro"/>
</dbReference>
<dbReference type="Proteomes" id="UP000325902">
    <property type="component" value="Unassembled WGS sequence"/>
</dbReference>
<accession>A0A5N5CUM3</accession>
<feature type="transmembrane region" description="Helical" evidence="12">
    <location>
        <begin position="234"/>
        <end position="255"/>
    </location>
</feature>
<dbReference type="PROSITE" id="PS50048">
    <property type="entry name" value="ZN2_CY6_FUNGAL_2"/>
    <property type="match status" value="1"/>
</dbReference>
<dbReference type="InterPro" id="IPR003691">
    <property type="entry name" value="FluC"/>
</dbReference>
<dbReference type="InterPro" id="IPR001138">
    <property type="entry name" value="Zn2Cys6_DnaBD"/>
</dbReference>
<dbReference type="OrthoDB" id="3902547at2759"/>
<feature type="non-terminal residue" evidence="14">
    <location>
        <position position="1099"/>
    </location>
</feature>
<dbReference type="GO" id="GO:0006351">
    <property type="term" value="P:DNA-templated transcription"/>
    <property type="evidence" value="ECO:0007669"/>
    <property type="project" value="InterPro"/>
</dbReference>
<dbReference type="InterPro" id="IPR036864">
    <property type="entry name" value="Zn2-C6_fun-type_DNA-bd_sf"/>
</dbReference>
<comment type="subcellular location">
    <subcellularLocation>
        <location evidence="2">Cell membrane</location>
        <topology evidence="2">Multi-pass membrane protein</topology>
    </subcellularLocation>
    <subcellularLocation>
        <location evidence="1">Nucleus</location>
    </subcellularLocation>
</comment>
<evidence type="ECO:0000256" key="5">
    <source>
        <dbReference type="ARBA" id="ARBA00022723"/>
    </source>
</evidence>
<comment type="catalytic activity">
    <reaction evidence="10">
        <text>fluoride(in) = fluoride(out)</text>
        <dbReference type="Rhea" id="RHEA:76159"/>
        <dbReference type="ChEBI" id="CHEBI:17051"/>
    </reaction>
    <physiologicalReaction direction="left-to-right" evidence="10">
        <dbReference type="Rhea" id="RHEA:76160"/>
    </physiologicalReaction>
</comment>
<evidence type="ECO:0000256" key="3">
    <source>
        <dbReference type="ARBA" id="ARBA00022475"/>
    </source>
</evidence>
<keyword evidence="6 12" id="KW-1133">Transmembrane helix</keyword>
<feature type="transmembrane region" description="Helical" evidence="12">
    <location>
        <begin position="382"/>
        <end position="399"/>
    </location>
</feature>
<evidence type="ECO:0000256" key="10">
    <source>
        <dbReference type="ARBA" id="ARBA00035585"/>
    </source>
</evidence>
<dbReference type="GO" id="GO:0005886">
    <property type="term" value="C:plasma membrane"/>
    <property type="evidence" value="ECO:0007669"/>
    <property type="project" value="UniProtKB-SubCell"/>
</dbReference>
<dbReference type="GO" id="GO:0003677">
    <property type="term" value="F:DNA binding"/>
    <property type="evidence" value="ECO:0007669"/>
    <property type="project" value="InterPro"/>
</dbReference>
<feature type="transmembrane region" description="Helical" evidence="12">
    <location>
        <begin position="289"/>
        <end position="315"/>
    </location>
</feature>
<reference evidence="14 15" key="1">
    <citation type="journal article" date="2019" name="Sci. Rep.">
        <title>A multi-omics analysis of the grapevine pathogen Lasiodiplodia theobromae reveals that temperature affects the expression of virulence- and pathogenicity-related genes.</title>
        <authorList>
            <person name="Felix C."/>
            <person name="Meneses R."/>
            <person name="Goncalves M.F.M."/>
            <person name="Tilleman L."/>
            <person name="Duarte A.S."/>
            <person name="Jorrin-Novo J.V."/>
            <person name="Van de Peer Y."/>
            <person name="Deforce D."/>
            <person name="Van Nieuwerburgh F."/>
            <person name="Esteves A.C."/>
            <person name="Alves A."/>
        </authorList>
    </citation>
    <scope>NUCLEOTIDE SEQUENCE [LARGE SCALE GENOMIC DNA]</scope>
    <source>
        <strain evidence="14 15">LA-SOL3</strain>
    </source>
</reference>
<feature type="region of interest" description="Disordered" evidence="11">
    <location>
        <begin position="1"/>
        <end position="85"/>
    </location>
</feature>
<sequence>MSSGRQVDPLPARTARAEEGESDATLQGTEGLDELEAPNPVPTHEAGPSLEHSQSISEPGVGRLDELAVPSPLKNGPGSSRHSQDLEGAIRQASHQQHEDRESSAKPSSATAKINLPKIYIHSYLVFFSILGTLARLGLQAITVYPGAPVALSEIWANVAGTLVMGFLAEDRTLFQRDLAAATQRFQKRHDASSSSNSNGGGSSSSNGIHQPPDNQAAAAAQLKKEHMAIKKTIPLYIGLSVGFCGSFTTFSSFMRDAFLALSNDLNTAPTSTKTTTANPRPRNAGYSLAAVLAVLILVVAASLAALSFGAHLALLSEHIITHPRAEKQQQRNNATTTTRRRRPIRALLDPLIAILAWPLWLGAVLMAIWPPHSHAQWRGQAVFALVFAPAGCVLRFYLSQWLNARVPRFPLGTFAANVVGTVVLGMCYDLQHSKVGSGGVIGCQVLQGVMDGFCGCLTTSLAPMDELSSVFRASSSPRTRRRAITSCDTCRRRKVKCDRNHPICSACRTAGRPCLYNESSVRQLGIHAAAPPGSSRRRGVRNDSPSTTTTTTATTSGVQRRQRSSTSARWSPTSYDGIDTRLERLESLLERVIHASNTAAAAAPPSSASHRTPVPVAQQQQQQQQQLEEAVDSQQNSRHVSTRASPEQPSPAAEPIRAEKDDDGTLLLGQGGSQFVSSHHWSLLATELQDIREILSTDKEPSTPDVFAAAGGHIAQFLPSDAAACYDLLRIFYLYIDPITRVVHKPSLDKRFALFVQEYVNPRWPVPALDGGSEEHLEEKLSHDGLLQFRSLAFAIFYTAAHSQAVASGYAEEKRREMATYRKGLELSLLAADFCGSSSLEVLQAYVLLLSCQLRDVTIGRTWPLLSVATRMAIAQGLHREPTLFSPIPSEVAVELRRRIWHQLCYLEWRAAELKGMVSLSAAMEQIDDALTTRVPMNVDDEELSELRQGPGLLDARRMMEVERGRFTGTTFLVGRSRWVQCAKVVAANVQGLFRRTKGGTASGGGGGGAVAADEAQVGGDAEKFAEFEKLHRETGALVDRTREQNATLFRFSYDDPTPLQKLCVMTSRSMEWKCWLTFWCSVPKDFRKKVMTDDARR</sequence>
<evidence type="ECO:0000256" key="8">
    <source>
        <dbReference type="ARBA" id="ARBA00023242"/>
    </source>
</evidence>
<evidence type="ECO:0000256" key="9">
    <source>
        <dbReference type="ARBA" id="ARBA00035120"/>
    </source>
</evidence>
<comment type="caution">
    <text evidence="14">The sequence shown here is derived from an EMBL/GenBank/DDBJ whole genome shotgun (WGS) entry which is preliminary data.</text>
</comment>
<keyword evidence="5" id="KW-0479">Metal-binding</keyword>
<dbReference type="InterPro" id="IPR050613">
    <property type="entry name" value="Sec_Metabolite_Reg"/>
</dbReference>
<dbReference type="PANTHER" id="PTHR31001:SF77">
    <property type="entry name" value="TRANSCRIPTION FACTOR, PUTATIVE (AFU_ORTHOLOGUE AFUA_3G12940)-RELATED"/>
    <property type="match status" value="1"/>
</dbReference>
<dbReference type="PROSITE" id="PS00463">
    <property type="entry name" value="ZN2_CY6_FUNGAL_1"/>
    <property type="match status" value="1"/>
</dbReference>
<dbReference type="Pfam" id="PF00172">
    <property type="entry name" value="Zn_clus"/>
    <property type="match status" value="1"/>
</dbReference>
<evidence type="ECO:0000259" key="13">
    <source>
        <dbReference type="PROSITE" id="PS50048"/>
    </source>
</evidence>
<keyword evidence="7 12" id="KW-0472">Membrane</keyword>
<evidence type="ECO:0000256" key="11">
    <source>
        <dbReference type="SAM" id="MobiDB-lite"/>
    </source>
</evidence>
<dbReference type="SMART" id="SM00906">
    <property type="entry name" value="Fungal_trans"/>
    <property type="match status" value="1"/>
</dbReference>
<dbReference type="PANTHER" id="PTHR31001">
    <property type="entry name" value="UNCHARACTERIZED TRANSCRIPTIONAL REGULATORY PROTEIN"/>
    <property type="match status" value="1"/>
</dbReference>
<evidence type="ECO:0000313" key="14">
    <source>
        <dbReference type="EMBL" id="KAB2569060.1"/>
    </source>
</evidence>
<keyword evidence="3" id="KW-1003">Cell membrane</keyword>
<feature type="compositionally biased region" description="Low complexity" evidence="11">
    <location>
        <begin position="645"/>
        <end position="656"/>
    </location>
</feature>
<evidence type="ECO:0000313" key="15">
    <source>
        <dbReference type="Proteomes" id="UP000325902"/>
    </source>
</evidence>
<feature type="compositionally biased region" description="Low complexity" evidence="11">
    <location>
        <begin position="599"/>
        <end position="610"/>
    </location>
</feature>
<feature type="transmembrane region" description="Helical" evidence="12">
    <location>
        <begin position="119"/>
        <end position="139"/>
    </location>
</feature>
<dbReference type="Pfam" id="PF02537">
    <property type="entry name" value="CRCB"/>
    <property type="match status" value="2"/>
</dbReference>
<feature type="region of interest" description="Disordered" evidence="11">
    <location>
        <begin position="186"/>
        <end position="216"/>
    </location>
</feature>
<keyword evidence="15" id="KW-1185">Reference proteome</keyword>
<dbReference type="CDD" id="cd12148">
    <property type="entry name" value="fungal_TF_MHR"/>
    <property type="match status" value="1"/>
</dbReference>
<feature type="region of interest" description="Disordered" evidence="11">
    <location>
        <begin position="90"/>
        <end position="109"/>
    </location>
</feature>
<dbReference type="Pfam" id="PF04082">
    <property type="entry name" value="Fungal_trans"/>
    <property type="match status" value="1"/>
</dbReference>
<feature type="region of interest" description="Disordered" evidence="11">
    <location>
        <begin position="528"/>
        <end position="576"/>
    </location>
</feature>
<keyword evidence="8" id="KW-0539">Nucleus</keyword>
<dbReference type="SMART" id="SM00066">
    <property type="entry name" value="GAL4"/>
    <property type="match status" value="1"/>
</dbReference>
<evidence type="ECO:0000256" key="7">
    <source>
        <dbReference type="ARBA" id="ARBA00023136"/>
    </source>
</evidence>
<evidence type="ECO:0000256" key="1">
    <source>
        <dbReference type="ARBA" id="ARBA00004123"/>
    </source>
</evidence>
<dbReference type="GO" id="GO:0005634">
    <property type="term" value="C:nucleus"/>
    <property type="evidence" value="ECO:0007669"/>
    <property type="project" value="UniProtKB-SubCell"/>
</dbReference>
<dbReference type="GO" id="GO:0008270">
    <property type="term" value="F:zinc ion binding"/>
    <property type="evidence" value="ECO:0007669"/>
    <property type="project" value="InterPro"/>
</dbReference>
<evidence type="ECO:0000256" key="12">
    <source>
        <dbReference type="SAM" id="Phobius"/>
    </source>
</evidence>
<dbReference type="SUPFAM" id="SSF57701">
    <property type="entry name" value="Zn2/Cys6 DNA-binding domain"/>
    <property type="match status" value="1"/>
</dbReference>
<dbReference type="CDD" id="cd00067">
    <property type="entry name" value="GAL4"/>
    <property type="match status" value="1"/>
</dbReference>
<name>A0A5N5CUM3_9PEZI</name>
<feature type="compositionally biased region" description="Polar residues" evidence="11">
    <location>
        <begin position="557"/>
        <end position="575"/>
    </location>
</feature>
<evidence type="ECO:0000256" key="2">
    <source>
        <dbReference type="ARBA" id="ARBA00004651"/>
    </source>
</evidence>
<dbReference type="AlphaFoldDB" id="A0A5N5CUM3"/>
<feature type="transmembrane region" description="Helical" evidence="12">
    <location>
        <begin position="151"/>
        <end position="169"/>
    </location>
</feature>
<proteinExistence type="inferred from homology"/>
<organism evidence="14 15">
    <name type="scientific">Lasiodiplodia theobromae</name>
    <dbReference type="NCBI Taxonomy" id="45133"/>
    <lineage>
        <taxon>Eukaryota</taxon>
        <taxon>Fungi</taxon>
        <taxon>Dikarya</taxon>
        <taxon>Ascomycota</taxon>
        <taxon>Pezizomycotina</taxon>
        <taxon>Dothideomycetes</taxon>
        <taxon>Dothideomycetes incertae sedis</taxon>
        <taxon>Botryosphaeriales</taxon>
        <taxon>Botryosphaeriaceae</taxon>
        <taxon>Lasiodiplodia</taxon>
    </lineage>
</organism>
<protein>
    <submittedName>
        <fullName evidence="14">Fluoride export protein 1</fullName>
    </submittedName>
</protein>